<sequence length="190" mass="21080">MFADKPTLTGRLVTLRPVGLDDAEGLYELMSDPEVRRFTGSHLEPDLEGARTWYAGRAAHDDRLDLAIVADGEYVGEVVLNELDADNLSCSLRIALIGARAFGKGYGSEAITLVLDHAFGATPLHRVSLEVFSYNARARHVYEKLGFVQEGLLRESLRWAGEWHDTLVMALLRKEWAAARGWPARSETLA</sequence>
<dbReference type="AlphaFoldDB" id="A0A1H8AFD9"/>
<dbReference type="Proteomes" id="UP000198953">
    <property type="component" value="Unassembled WGS sequence"/>
</dbReference>
<dbReference type="GO" id="GO:1990189">
    <property type="term" value="F:protein N-terminal-serine acetyltransferase activity"/>
    <property type="evidence" value="ECO:0007669"/>
    <property type="project" value="TreeGrafter"/>
</dbReference>
<evidence type="ECO:0000313" key="2">
    <source>
        <dbReference type="EMBL" id="SEM69263.1"/>
    </source>
</evidence>
<dbReference type="Pfam" id="PF13302">
    <property type="entry name" value="Acetyltransf_3"/>
    <property type="match status" value="1"/>
</dbReference>
<protein>
    <submittedName>
        <fullName evidence="2">Protein N-acetyltransferase, RimJ/RimL family</fullName>
    </submittedName>
</protein>
<dbReference type="GO" id="GO:0005737">
    <property type="term" value="C:cytoplasm"/>
    <property type="evidence" value="ECO:0007669"/>
    <property type="project" value="TreeGrafter"/>
</dbReference>
<feature type="domain" description="N-acetyltransferase" evidence="1">
    <location>
        <begin position="13"/>
        <end position="174"/>
    </location>
</feature>
<dbReference type="STRING" id="46177.SAMN05660976_05812"/>
<keyword evidence="3" id="KW-1185">Reference proteome</keyword>
<evidence type="ECO:0000259" key="1">
    <source>
        <dbReference type="PROSITE" id="PS51186"/>
    </source>
</evidence>
<keyword evidence="2" id="KW-0808">Transferase</keyword>
<dbReference type="InterPro" id="IPR016181">
    <property type="entry name" value="Acyl_CoA_acyltransferase"/>
</dbReference>
<name>A0A1H8AFD9_9ACTN</name>
<dbReference type="PANTHER" id="PTHR43441:SF2">
    <property type="entry name" value="FAMILY ACETYLTRANSFERASE, PUTATIVE (AFU_ORTHOLOGUE AFUA_7G00850)-RELATED"/>
    <property type="match status" value="1"/>
</dbReference>
<dbReference type="Gene3D" id="3.40.630.30">
    <property type="match status" value="1"/>
</dbReference>
<dbReference type="InterPro" id="IPR000182">
    <property type="entry name" value="GNAT_dom"/>
</dbReference>
<reference evidence="2 3" key="1">
    <citation type="submission" date="2016-10" db="EMBL/GenBank/DDBJ databases">
        <authorList>
            <person name="de Groot N.N."/>
        </authorList>
    </citation>
    <scope>NUCLEOTIDE SEQUENCE [LARGE SCALE GENOMIC DNA]</scope>
    <source>
        <strain evidence="2 3">DSM 43357</strain>
    </source>
</reference>
<dbReference type="RefSeq" id="WP_055509665.1">
    <property type="nucleotide sequence ID" value="NZ_BBZG01000007.1"/>
</dbReference>
<organism evidence="2 3">
    <name type="scientific">Nonomuraea pusilla</name>
    <dbReference type="NCBI Taxonomy" id="46177"/>
    <lineage>
        <taxon>Bacteria</taxon>
        <taxon>Bacillati</taxon>
        <taxon>Actinomycetota</taxon>
        <taxon>Actinomycetes</taxon>
        <taxon>Streptosporangiales</taxon>
        <taxon>Streptosporangiaceae</taxon>
        <taxon>Nonomuraea</taxon>
    </lineage>
</organism>
<dbReference type="EMBL" id="FOBF01000016">
    <property type="protein sequence ID" value="SEM69263.1"/>
    <property type="molecule type" value="Genomic_DNA"/>
</dbReference>
<proteinExistence type="predicted"/>
<accession>A0A1H8AFD9</accession>
<dbReference type="SUPFAM" id="SSF55729">
    <property type="entry name" value="Acyl-CoA N-acyltransferases (Nat)"/>
    <property type="match status" value="1"/>
</dbReference>
<gene>
    <name evidence="2" type="ORF">SAMN05660976_05812</name>
</gene>
<dbReference type="InterPro" id="IPR051908">
    <property type="entry name" value="Ribosomal_N-acetyltransferase"/>
</dbReference>
<dbReference type="PANTHER" id="PTHR43441">
    <property type="entry name" value="RIBOSOMAL-PROTEIN-SERINE ACETYLTRANSFERASE"/>
    <property type="match status" value="1"/>
</dbReference>
<dbReference type="GO" id="GO:0008999">
    <property type="term" value="F:protein-N-terminal-alanine acetyltransferase activity"/>
    <property type="evidence" value="ECO:0007669"/>
    <property type="project" value="TreeGrafter"/>
</dbReference>
<dbReference type="OrthoDB" id="9814648at2"/>
<dbReference type="PROSITE" id="PS51186">
    <property type="entry name" value="GNAT"/>
    <property type="match status" value="1"/>
</dbReference>
<evidence type="ECO:0000313" key="3">
    <source>
        <dbReference type="Proteomes" id="UP000198953"/>
    </source>
</evidence>